<evidence type="ECO:0000313" key="3">
    <source>
        <dbReference type="Proteomes" id="UP001317532"/>
    </source>
</evidence>
<dbReference type="Gene3D" id="3.90.1570.10">
    <property type="entry name" value="tt1808, chain A"/>
    <property type="match status" value="1"/>
</dbReference>
<feature type="domain" description="Putative restriction endonuclease" evidence="1">
    <location>
        <begin position="14"/>
        <end position="182"/>
    </location>
</feature>
<dbReference type="KEGG" id="vab:WPS_02050"/>
<evidence type="ECO:0000313" key="2">
    <source>
        <dbReference type="EMBL" id="BDE04929.1"/>
    </source>
</evidence>
<dbReference type="SUPFAM" id="SSF52980">
    <property type="entry name" value="Restriction endonuclease-like"/>
    <property type="match status" value="1"/>
</dbReference>
<organism evidence="2 3">
    <name type="scientific">Vulcanimicrobium alpinum</name>
    <dbReference type="NCBI Taxonomy" id="3016050"/>
    <lineage>
        <taxon>Bacteria</taxon>
        <taxon>Bacillati</taxon>
        <taxon>Vulcanimicrobiota</taxon>
        <taxon>Vulcanimicrobiia</taxon>
        <taxon>Vulcanimicrobiales</taxon>
        <taxon>Vulcanimicrobiaceae</taxon>
        <taxon>Vulcanimicrobium</taxon>
    </lineage>
</organism>
<dbReference type="Proteomes" id="UP001317532">
    <property type="component" value="Chromosome"/>
</dbReference>
<gene>
    <name evidence="2" type="ORF">WPS_02050</name>
</gene>
<dbReference type="PANTHER" id="PTHR34107">
    <property type="entry name" value="SLL0198 PROTEIN-RELATED"/>
    <property type="match status" value="1"/>
</dbReference>
<dbReference type="InterPro" id="IPR008538">
    <property type="entry name" value="Uma2"/>
</dbReference>
<keyword evidence="3" id="KW-1185">Reference proteome</keyword>
<dbReference type="EMBL" id="AP025523">
    <property type="protein sequence ID" value="BDE04929.1"/>
    <property type="molecule type" value="Genomic_DNA"/>
</dbReference>
<dbReference type="Pfam" id="PF05685">
    <property type="entry name" value="Uma2"/>
    <property type="match status" value="1"/>
</dbReference>
<dbReference type="CDD" id="cd06260">
    <property type="entry name" value="DUF820-like"/>
    <property type="match status" value="1"/>
</dbReference>
<dbReference type="InterPro" id="IPR011335">
    <property type="entry name" value="Restrct_endonuc-II-like"/>
</dbReference>
<protein>
    <recommendedName>
        <fullName evidence="1">Putative restriction endonuclease domain-containing protein</fullName>
    </recommendedName>
</protein>
<dbReference type="InterPro" id="IPR012296">
    <property type="entry name" value="Nuclease_put_TT1808"/>
</dbReference>
<dbReference type="RefSeq" id="WP_317996009.1">
    <property type="nucleotide sequence ID" value="NZ_AP025523.1"/>
</dbReference>
<proteinExistence type="predicted"/>
<name>A0AAN1XTL3_UNVUL</name>
<sequence>MAVVFRPLSPPDDEEMLALHGLNPGYRVERLADGSLLVSPNGALGSARNAELTRQLGNWHHARRTGKIFDSSAGFVLPDRSLFGPDGAYVSEERWSVLSRARQEKYFTGAPDAAFEVVSQSDERAQQLAKCASFALQGSALVVLIDPYRRTVDVWREGAQAELGDIAELDCAPVMPAFVLDVAAIVAG</sequence>
<reference evidence="2 3" key="1">
    <citation type="journal article" date="2022" name="ISME Commun">
        <title>Vulcanimicrobium alpinus gen. nov. sp. nov., the first cultivated representative of the candidate phylum 'Eremiobacterota', is a metabolically versatile aerobic anoxygenic phototroph.</title>
        <authorList>
            <person name="Yabe S."/>
            <person name="Muto K."/>
            <person name="Abe K."/>
            <person name="Yokota A."/>
            <person name="Staudigel H."/>
            <person name="Tebo B.M."/>
        </authorList>
    </citation>
    <scope>NUCLEOTIDE SEQUENCE [LARGE SCALE GENOMIC DNA]</scope>
    <source>
        <strain evidence="2 3">WC8-2</strain>
    </source>
</reference>
<accession>A0AAN1XTL3</accession>
<evidence type="ECO:0000259" key="1">
    <source>
        <dbReference type="Pfam" id="PF05685"/>
    </source>
</evidence>
<dbReference type="AlphaFoldDB" id="A0AAN1XTL3"/>
<dbReference type="PANTHER" id="PTHR34107:SF7">
    <property type="entry name" value="SLR2092 PROTEIN"/>
    <property type="match status" value="1"/>
</dbReference>